<accession>A0ABW3AU05</accession>
<gene>
    <name evidence="2" type="ORF">ACFQZX_13075</name>
</gene>
<evidence type="ECO:0000313" key="3">
    <source>
        <dbReference type="Proteomes" id="UP001597010"/>
    </source>
</evidence>
<feature type="transmembrane region" description="Helical" evidence="1">
    <location>
        <begin position="55"/>
        <end position="73"/>
    </location>
</feature>
<evidence type="ECO:0000256" key="1">
    <source>
        <dbReference type="SAM" id="Phobius"/>
    </source>
</evidence>
<sequence length="112" mass="12776">MLFNLTIHCSLLVNGWLQYHLLPCPFKYLTGIDCPGCGFQRSILLLIKGNLNDSLLMYPPAIPILLTALWWLADSLLRLDNPKAYIKKSLFIITGSFITISYAIKLVHLYQH</sequence>
<name>A0ABW3AU05_9SPHI</name>
<dbReference type="InterPro" id="IPR021215">
    <property type="entry name" value="DUF2752"/>
</dbReference>
<keyword evidence="3" id="KW-1185">Reference proteome</keyword>
<keyword evidence="1" id="KW-0812">Transmembrane</keyword>
<keyword evidence="1" id="KW-1133">Transmembrane helix</keyword>
<reference evidence="3" key="1">
    <citation type="journal article" date="2019" name="Int. J. Syst. Evol. Microbiol.">
        <title>The Global Catalogue of Microorganisms (GCM) 10K type strain sequencing project: providing services to taxonomists for standard genome sequencing and annotation.</title>
        <authorList>
            <consortium name="The Broad Institute Genomics Platform"/>
            <consortium name="The Broad Institute Genome Sequencing Center for Infectious Disease"/>
            <person name="Wu L."/>
            <person name="Ma J."/>
        </authorList>
    </citation>
    <scope>NUCLEOTIDE SEQUENCE [LARGE SCALE GENOMIC DNA]</scope>
    <source>
        <strain evidence="3">CCUG 61484</strain>
    </source>
</reference>
<comment type="caution">
    <text evidence="2">The sequence shown here is derived from an EMBL/GenBank/DDBJ whole genome shotgun (WGS) entry which is preliminary data.</text>
</comment>
<protein>
    <submittedName>
        <fullName evidence="2">DUF2752 domain-containing protein</fullName>
    </submittedName>
</protein>
<dbReference type="Proteomes" id="UP001597010">
    <property type="component" value="Unassembled WGS sequence"/>
</dbReference>
<dbReference type="EMBL" id="JBHTHZ010000012">
    <property type="protein sequence ID" value="MFD0794552.1"/>
    <property type="molecule type" value="Genomic_DNA"/>
</dbReference>
<dbReference type="RefSeq" id="WP_377116006.1">
    <property type="nucleotide sequence ID" value="NZ_JBHTHZ010000012.1"/>
</dbReference>
<organism evidence="2 3">
    <name type="scientific">Mucilaginibacter litoreus</name>
    <dbReference type="NCBI Taxonomy" id="1048221"/>
    <lineage>
        <taxon>Bacteria</taxon>
        <taxon>Pseudomonadati</taxon>
        <taxon>Bacteroidota</taxon>
        <taxon>Sphingobacteriia</taxon>
        <taxon>Sphingobacteriales</taxon>
        <taxon>Sphingobacteriaceae</taxon>
        <taxon>Mucilaginibacter</taxon>
    </lineage>
</organism>
<evidence type="ECO:0000313" key="2">
    <source>
        <dbReference type="EMBL" id="MFD0794552.1"/>
    </source>
</evidence>
<keyword evidence="1" id="KW-0472">Membrane</keyword>
<dbReference type="Pfam" id="PF10825">
    <property type="entry name" value="DUF2752"/>
    <property type="match status" value="1"/>
</dbReference>
<proteinExistence type="predicted"/>
<feature type="transmembrane region" description="Helical" evidence="1">
    <location>
        <begin position="85"/>
        <end position="104"/>
    </location>
</feature>